<organism evidence="1">
    <name type="scientific">Arundo donax</name>
    <name type="common">Giant reed</name>
    <name type="synonym">Donax arundinaceus</name>
    <dbReference type="NCBI Taxonomy" id="35708"/>
    <lineage>
        <taxon>Eukaryota</taxon>
        <taxon>Viridiplantae</taxon>
        <taxon>Streptophyta</taxon>
        <taxon>Embryophyta</taxon>
        <taxon>Tracheophyta</taxon>
        <taxon>Spermatophyta</taxon>
        <taxon>Magnoliopsida</taxon>
        <taxon>Liliopsida</taxon>
        <taxon>Poales</taxon>
        <taxon>Poaceae</taxon>
        <taxon>PACMAD clade</taxon>
        <taxon>Arundinoideae</taxon>
        <taxon>Arundineae</taxon>
        <taxon>Arundo</taxon>
    </lineage>
</organism>
<sequence length="37" mass="4266">MELTWQAVADVVVASISNQVEICGRGFWGWDRFPRQI</sequence>
<dbReference type="EMBL" id="GBRH01246281">
    <property type="protein sequence ID" value="JAD51614.1"/>
    <property type="molecule type" value="Transcribed_RNA"/>
</dbReference>
<accession>A0A0A9AIY0</accession>
<reference evidence="1" key="2">
    <citation type="journal article" date="2015" name="Data Brief">
        <title>Shoot transcriptome of the giant reed, Arundo donax.</title>
        <authorList>
            <person name="Barrero R.A."/>
            <person name="Guerrero F.D."/>
            <person name="Moolhuijzen P."/>
            <person name="Goolsby J.A."/>
            <person name="Tidwell J."/>
            <person name="Bellgard S.E."/>
            <person name="Bellgard M.I."/>
        </authorList>
    </citation>
    <scope>NUCLEOTIDE SEQUENCE</scope>
    <source>
        <tissue evidence="1">Shoot tissue taken approximately 20 cm above the soil surface</tissue>
    </source>
</reference>
<reference evidence="1" key="1">
    <citation type="submission" date="2014-09" db="EMBL/GenBank/DDBJ databases">
        <authorList>
            <person name="Magalhaes I.L.F."/>
            <person name="Oliveira U."/>
            <person name="Santos F.R."/>
            <person name="Vidigal T.H.D.A."/>
            <person name="Brescovit A.D."/>
            <person name="Santos A.J."/>
        </authorList>
    </citation>
    <scope>NUCLEOTIDE SEQUENCE</scope>
    <source>
        <tissue evidence="1">Shoot tissue taken approximately 20 cm above the soil surface</tissue>
    </source>
</reference>
<dbReference type="AlphaFoldDB" id="A0A0A9AIY0"/>
<evidence type="ECO:0000313" key="1">
    <source>
        <dbReference type="EMBL" id="JAD51614.1"/>
    </source>
</evidence>
<name>A0A0A9AIY0_ARUDO</name>
<proteinExistence type="predicted"/>
<protein>
    <submittedName>
        <fullName evidence="1">Uncharacterized protein</fullName>
    </submittedName>
</protein>